<feature type="transmembrane region" description="Helical" evidence="1">
    <location>
        <begin position="85"/>
        <end position="105"/>
    </location>
</feature>
<evidence type="ECO:0000313" key="4">
    <source>
        <dbReference type="Proteomes" id="UP000053558"/>
    </source>
</evidence>
<gene>
    <name evidence="3" type="ORF">CONPUDRAFT_85112</name>
</gene>
<feature type="transmembrane region" description="Helical" evidence="1">
    <location>
        <begin position="12"/>
        <end position="34"/>
    </location>
</feature>
<evidence type="ECO:0000256" key="1">
    <source>
        <dbReference type="SAM" id="Phobius"/>
    </source>
</evidence>
<keyword evidence="4" id="KW-1185">Reference proteome</keyword>
<evidence type="ECO:0000259" key="2">
    <source>
        <dbReference type="Pfam" id="PF20152"/>
    </source>
</evidence>
<protein>
    <recommendedName>
        <fullName evidence="2">DUF6534 domain-containing protein</fullName>
    </recommendedName>
</protein>
<dbReference type="RefSeq" id="XP_007773871.1">
    <property type="nucleotide sequence ID" value="XM_007775681.1"/>
</dbReference>
<feature type="domain" description="DUF6534" evidence="2">
    <location>
        <begin position="164"/>
        <end position="251"/>
    </location>
</feature>
<keyword evidence="1" id="KW-0472">Membrane</keyword>
<dbReference type="EMBL" id="JH711587">
    <property type="protein sequence ID" value="EIW75865.1"/>
    <property type="molecule type" value="Genomic_DNA"/>
</dbReference>
<dbReference type="KEGG" id="cput:CONPUDRAFT_85112"/>
<proteinExistence type="predicted"/>
<feature type="transmembrane region" description="Helical" evidence="1">
    <location>
        <begin position="225"/>
        <end position="246"/>
    </location>
</feature>
<accession>A0A5M3MB71</accession>
<dbReference type="OrthoDB" id="2535105at2759"/>
<dbReference type="GeneID" id="19210893"/>
<sequence length="322" mass="36444">MGTPADSLAQAPLLGTLFTMFLYGIGCMQVFYYLQNYQEDRIGMKLLVAVIWTLETLHTVLSIYFVEFYLIVNFSNEGNLFHVNWGVPVSFIVGFLVAFLVNVYFIWRFWRLSQNMIFSTTLLVLAIARLAVGWMNSVLAIEDTLWEDFRAKTFASIVAGYVLSVLADALLAAALCWLLHNLRTGVKRTDNMIDNLLIYTINTGVLTSIGALVVLILFLCLPTSLAFIGVLQVQTKLYGISFLASLNSRNSMLDKAKATRQSSIRINNFVMSRSHNSANMKRGNTNPIVRLQEGWASSNAHDMFFRIISRSTKRWRLLMMSK</sequence>
<feature type="transmembrane region" description="Helical" evidence="1">
    <location>
        <begin position="153"/>
        <end position="175"/>
    </location>
</feature>
<organism evidence="3 4">
    <name type="scientific">Coniophora puteana (strain RWD-64-598)</name>
    <name type="common">Brown rot fungus</name>
    <dbReference type="NCBI Taxonomy" id="741705"/>
    <lineage>
        <taxon>Eukaryota</taxon>
        <taxon>Fungi</taxon>
        <taxon>Dikarya</taxon>
        <taxon>Basidiomycota</taxon>
        <taxon>Agaricomycotina</taxon>
        <taxon>Agaricomycetes</taxon>
        <taxon>Agaricomycetidae</taxon>
        <taxon>Boletales</taxon>
        <taxon>Coniophorineae</taxon>
        <taxon>Coniophoraceae</taxon>
        <taxon>Coniophora</taxon>
    </lineage>
</organism>
<name>A0A5M3MB71_CONPW</name>
<keyword evidence="1" id="KW-1133">Transmembrane helix</keyword>
<dbReference type="OMA" id="KITEWAP"/>
<dbReference type="Pfam" id="PF20152">
    <property type="entry name" value="DUF6534"/>
    <property type="match status" value="1"/>
</dbReference>
<evidence type="ECO:0000313" key="3">
    <source>
        <dbReference type="EMBL" id="EIW75865.1"/>
    </source>
</evidence>
<dbReference type="PANTHER" id="PTHR40465:SF1">
    <property type="entry name" value="DUF6534 DOMAIN-CONTAINING PROTEIN"/>
    <property type="match status" value="1"/>
</dbReference>
<dbReference type="AlphaFoldDB" id="A0A5M3MB71"/>
<feature type="transmembrane region" description="Helical" evidence="1">
    <location>
        <begin position="196"/>
        <end position="219"/>
    </location>
</feature>
<comment type="caution">
    <text evidence="3">The sequence shown here is derived from an EMBL/GenBank/DDBJ whole genome shotgun (WGS) entry which is preliminary data.</text>
</comment>
<dbReference type="InterPro" id="IPR045339">
    <property type="entry name" value="DUF6534"/>
</dbReference>
<dbReference type="Proteomes" id="UP000053558">
    <property type="component" value="Unassembled WGS sequence"/>
</dbReference>
<reference evidence="4" key="1">
    <citation type="journal article" date="2012" name="Science">
        <title>The Paleozoic origin of enzymatic lignin decomposition reconstructed from 31 fungal genomes.</title>
        <authorList>
            <person name="Floudas D."/>
            <person name="Binder M."/>
            <person name="Riley R."/>
            <person name="Barry K."/>
            <person name="Blanchette R.A."/>
            <person name="Henrissat B."/>
            <person name="Martinez A.T."/>
            <person name="Otillar R."/>
            <person name="Spatafora J.W."/>
            <person name="Yadav J.S."/>
            <person name="Aerts A."/>
            <person name="Benoit I."/>
            <person name="Boyd A."/>
            <person name="Carlson A."/>
            <person name="Copeland A."/>
            <person name="Coutinho P.M."/>
            <person name="de Vries R.P."/>
            <person name="Ferreira P."/>
            <person name="Findley K."/>
            <person name="Foster B."/>
            <person name="Gaskell J."/>
            <person name="Glotzer D."/>
            <person name="Gorecki P."/>
            <person name="Heitman J."/>
            <person name="Hesse C."/>
            <person name="Hori C."/>
            <person name="Igarashi K."/>
            <person name="Jurgens J.A."/>
            <person name="Kallen N."/>
            <person name="Kersten P."/>
            <person name="Kohler A."/>
            <person name="Kuees U."/>
            <person name="Kumar T.K.A."/>
            <person name="Kuo A."/>
            <person name="LaButti K."/>
            <person name="Larrondo L.F."/>
            <person name="Lindquist E."/>
            <person name="Ling A."/>
            <person name="Lombard V."/>
            <person name="Lucas S."/>
            <person name="Lundell T."/>
            <person name="Martin R."/>
            <person name="McLaughlin D.J."/>
            <person name="Morgenstern I."/>
            <person name="Morin E."/>
            <person name="Murat C."/>
            <person name="Nagy L.G."/>
            <person name="Nolan M."/>
            <person name="Ohm R.A."/>
            <person name="Patyshakuliyeva A."/>
            <person name="Rokas A."/>
            <person name="Ruiz-Duenas F.J."/>
            <person name="Sabat G."/>
            <person name="Salamov A."/>
            <person name="Samejima M."/>
            <person name="Schmutz J."/>
            <person name="Slot J.C."/>
            <person name="St John F."/>
            <person name="Stenlid J."/>
            <person name="Sun H."/>
            <person name="Sun S."/>
            <person name="Syed K."/>
            <person name="Tsang A."/>
            <person name="Wiebenga A."/>
            <person name="Young D."/>
            <person name="Pisabarro A."/>
            <person name="Eastwood D.C."/>
            <person name="Martin F."/>
            <person name="Cullen D."/>
            <person name="Grigoriev I.V."/>
            <person name="Hibbett D.S."/>
        </authorList>
    </citation>
    <scope>NUCLEOTIDE SEQUENCE [LARGE SCALE GENOMIC DNA]</scope>
    <source>
        <strain evidence="4">RWD-64-598 SS2</strain>
    </source>
</reference>
<feature type="transmembrane region" description="Helical" evidence="1">
    <location>
        <begin position="117"/>
        <end position="141"/>
    </location>
</feature>
<dbReference type="PANTHER" id="PTHR40465">
    <property type="entry name" value="CHROMOSOME 1, WHOLE GENOME SHOTGUN SEQUENCE"/>
    <property type="match status" value="1"/>
</dbReference>
<keyword evidence="1" id="KW-0812">Transmembrane</keyword>
<feature type="transmembrane region" description="Helical" evidence="1">
    <location>
        <begin position="46"/>
        <end position="65"/>
    </location>
</feature>